<gene>
    <name evidence="2" type="ORF">CARUB_v100127391mg</name>
</gene>
<dbReference type="Proteomes" id="UP000029121">
    <property type="component" value="Unassembled WGS sequence"/>
</dbReference>
<feature type="non-terminal residue" evidence="2">
    <location>
        <position position="1"/>
    </location>
</feature>
<feature type="region of interest" description="Disordered" evidence="1">
    <location>
        <begin position="1"/>
        <end position="20"/>
    </location>
</feature>
<reference evidence="3" key="1">
    <citation type="journal article" date="2013" name="Nat. Genet.">
        <title>The Capsella rubella genome and the genomic consequences of rapid mating system evolution.</title>
        <authorList>
            <person name="Slotte T."/>
            <person name="Hazzouri K.M."/>
            <person name="Agren J.A."/>
            <person name="Koenig D."/>
            <person name="Maumus F."/>
            <person name="Guo Y.L."/>
            <person name="Steige K."/>
            <person name="Platts A.E."/>
            <person name="Escobar J.S."/>
            <person name="Newman L.K."/>
            <person name="Wang W."/>
            <person name="Mandakova T."/>
            <person name="Vello E."/>
            <person name="Smith L.M."/>
            <person name="Henz S.R."/>
            <person name="Steffen J."/>
            <person name="Takuno S."/>
            <person name="Brandvain Y."/>
            <person name="Coop G."/>
            <person name="Andolfatto P."/>
            <person name="Hu T.T."/>
            <person name="Blanchette M."/>
            <person name="Clark R.M."/>
            <person name="Quesneville H."/>
            <person name="Nordborg M."/>
            <person name="Gaut B.S."/>
            <person name="Lysak M.A."/>
            <person name="Jenkins J."/>
            <person name="Grimwood J."/>
            <person name="Chapman J."/>
            <person name="Prochnik S."/>
            <person name="Shu S."/>
            <person name="Rokhsar D."/>
            <person name="Schmutz J."/>
            <person name="Weigel D."/>
            <person name="Wright S.I."/>
        </authorList>
    </citation>
    <scope>NUCLEOTIDE SEQUENCE [LARGE SCALE GENOMIC DNA]</scope>
    <source>
        <strain evidence="3">cv. Monte Gargano</strain>
    </source>
</reference>
<evidence type="ECO:0000313" key="3">
    <source>
        <dbReference type="Proteomes" id="UP000029121"/>
    </source>
</evidence>
<accession>R0G673</accession>
<evidence type="ECO:0000313" key="2">
    <source>
        <dbReference type="EMBL" id="EOA11974.1"/>
    </source>
</evidence>
<evidence type="ECO:0000256" key="1">
    <source>
        <dbReference type="SAM" id="MobiDB-lite"/>
    </source>
</evidence>
<dbReference type="EMBL" id="KB871045">
    <property type="protein sequence ID" value="EOA11974.1"/>
    <property type="molecule type" value="Genomic_DNA"/>
</dbReference>
<name>R0G673_9BRAS</name>
<protein>
    <submittedName>
        <fullName evidence="2">Uncharacterized protein</fullName>
    </submittedName>
</protein>
<organism evidence="2 3">
    <name type="scientific">Capsella rubella</name>
    <dbReference type="NCBI Taxonomy" id="81985"/>
    <lineage>
        <taxon>Eukaryota</taxon>
        <taxon>Viridiplantae</taxon>
        <taxon>Streptophyta</taxon>
        <taxon>Embryophyta</taxon>
        <taxon>Tracheophyta</taxon>
        <taxon>Spermatophyta</taxon>
        <taxon>Magnoliopsida</taxon>
        <taxon>eudicotyledons</taxon>
        <taxon>Gunneridae</taxon>
        <taxon>Pentapetalae</taxon>
        <taxon>rosids</taxon>
        <taxon>malvids</taxon>
        <taxon>Brassicales</taxon>
        <taxon>Brassicaceae</taxon>
        <taxon>Camelineae</taxon>
        <taxon>Capsella</taxon>
    </lineage>
</organism>
<sequence>TTLTHSSGPASYGRPRMTTA</sequence>
<dbReference type="AlphaFoldDB" id="R0G673"/>
<keyword evidence="3" id="KW-1185">Reference proteome</keyword>
<proteinExistence type="predicted"/>